<dbReference type="PANTHER" id="PTHR45908">
    <property type="entry name" value="PROTEIN CBG11750-RELATED"/>
    <property type="match status" value="1"/>
</dbReference>
<dbReference type="WBParaSite" id="Pan_g3489.t1">
    <property type="protein sequence ID" value="Pan_g3489.t1"/>
    <property type="gene ID" value="Pan_g3489"/>
</dbReference>
<feature type="domain" description="Fungal lipase-type" evidence="3">
    <location>
        <begin position="94"/>
        <end position="227"/>
    </location>
</feature>
<reference evidence="4" key="1">
    <citation type="journal article" date="2013" name="Genetics">
        <title>The draft genome and transcriptome of Panagrellus redivivus are shaped by the harsh demands of a free-living lifestyle.</title>
        <authorList>
            <person name="Srinivasan J."/>
            <person name="Dillman A.R."/>
            <person name="Macchietto M.G."/>
            <person name="Heikkinen L."/>
            <person name="Lakso M."/>
            <person name="Fracchia K.M."/>
            <person name="Antoshechkin I."/>
            <person name="Mortazavi A."/>
            <person name="Wong G."/>
            <person name="Sternberg P.W."/>
        </authorList>
    </citation>
    <scope>NUCLEOTIDE SEQUENCE [LARGE SCALE GENOMIC DNA]</scope>
    <source>
        <strain evidence="4">MT8872</strain>
    </source>
</reference>
<reference evidence="5" key="2">
    <citation type="submission" date="2020-10" db="UniProtKB">
        <authorList>
            <consortium name="WormBaseParasite"/>
        </authorList>
    </citation>
    <scope>IDENTIFICATION</scope>
</reference>
<dbReference type="Proteomes" id="UP000492821">
    <property type="component" value="Unassembled WGS sequence"/>
</dbReference>
<dbReference type="Gene3D" id="3.40.50.1820">
    <property type="entry name" value="alpha/beta hydrolase"/>
    <property type="match status" value="1"/>
</dbReference>
<keyword evidence="4" id="KW-1185">Reference proteome</keyword>
<dbReference type="SUPFAM" id="SSF53474">
    <property type="entry name" value="alpha/beta-Hydrolases"/>
    <property type="match status" value="1"/>
</dbReference>
<dbReference type="CDD" id="cd00519">
    <property type="entry name" value="Lipase_3"/>
    <property type="match status" value="1"/>
</dbReference>
<dbReference type="Pfam" id="PF01764">
    <property type="entry name" value="Lipase_3"/>
    <property type="match status" value="1"/>
</dbReference>
<evidence type="ECO:0000256" key="2">
    <source>
        <dbReference type="SAM" id="SignalP"/>
    </source>
</evidence>
<proteinExistence type="predicted"/>
<dbReference type="PANTHER" id="PTHR45908:SF5">
    <property type="entry name" value="FUNGAL LIPASE-LIKE DOMAIN-CONTAINING PROTEIN"/>
    <property type="match status" value="1"/>
</dbReference>
<evidence type="ECO:0000313" key="4">
    <source>
        <dbReference type="Proteomes" id="UP000492821"/>
    </source>
</evidence>
<name>A0A7E4VUE2_PANRE</name>
<feature type="signal peptide" evidence="2">
    <location>
        <begin position="1"/>
        <end position="17"/>
    </location>
</feature>
<evidence type="ECO:0000313" key="5">
    <source>
        <dbReference type="WBParaSite" id="Pan_g3489.t1"/>
    </source>
</evidence>
<dbReference type="InterPro" id="IPR002921">
    <property type="entry name" value="Fungal_lipase-type"/>
</dbReference>
<dbReference type="GO" id="GO:0006629">
    <property type="term" value="P:lipid metabolic process"/>
    <property type="evidence" value="ECO:0007669"/>
    <property type="project" value="InterPro"/>
</dbReference>
<dbReference type="InterPro" id="IPR029058">
    <property type="entry name" value="AB_hydrolase_fold"/>
</dbReference>
<protein>
    <submittedName>
        <fullName evidence="5">Lipase_3 domain-containing protein</fullName>
    </submittedName>
</protein>
<evidence type="ECO:0000259" key="3">
    <source>
        <dbReference type="Pfam" id="PF01764"/>
    </source>
</evidence>
<sequence length="360" mass="39615">MFLIFAVFAGLFGLVPAPPAGGVSKTAYNESEAHFMSELSAGAYATSPQGCINTIYGNQASNILILGTADLGCDILGDSCASYVAVNPMEPRIYVVFRGTKTDQQLLLEGWVSIHHGEDFYGLGDANKYFSSALETLWPNVEPVLTNPQYSNYPVTFTGHSLGAALASLAALKTVYMNLRPSNAIRLVNFGQPRVGNHQLAMSHDKMVPYSFRVVHADDIVPHLPKCAKDKTTNMVNPNSPDSYPCDPNNTEEGYHHGIEIWYPTHMYPNSTYYECLGQPTDEDFGCSDMLAFQYKHYANYIYAHRYYFEVRIPDFGKTNCVPGSSIDTSTSIEDGVEYQSPSIGGGMKPVNPALYGSRR</sequence>
<accession>A0A7E4VUE2</accession>
<dbReference type="AlphaFoldDB" id="A0A7E4VUE2"/>
<feature type="chain" id="PRO_5028942575" evidence="2">
    <location>
        <begin position="18"/>
        <end position="360"/>
    </location>
</feature>
<organism evidence="4 5">
    <name type="scientific">Panagrellus redivivus</name>
    <name type="common">Microworm</name>
    <dbReference type="NCBI Taxonomy" id="6233"/>
    <lineage>
        <taxon>Eukaryota</taxon>
        <taxon>Metazoa</taxon>
        <taxon>Ecdysozoa</taxon>
        <taxon>Nematoda</taxon>
        <taxon>Chromadorea</taxon>
        <taxon>Rhabditida</taxon>
        <taxon>Tylenchina</taxon>
        <taxon>Panagrolaimomorpha</taxon>
        <taxon>Panagrolaimoidea</taxon>
        <taxon>Panagrolaimidae</taxon>
        <taxon>Panagrellus</taxon>
    </lineage>
</organism>
<evidence type="ECO:0000256" key="1">
    <source>
        <dbReference type="SAM" id="MobiDB-lite"/>
    </source>
</evidence>
<feature type="region of interest" description="Disordered" evidence="1">
    <location>
        <begin position="339"/>
        <end position="360"/>
    </location>
</feature>
<keyword evidence="2" id="KW-0732">Signal</keyword>